<comment type="caution">
    <text evidence="2">The sequence shown here is derived from an EMBL/GenBank/DDBJ whole genome shotgun (WGS) entry which is preliminary data.</text>
</comment>
<accession>A0A3M7RK59</accession>
<feature type="compositionally biased region" description="Polar residues" evidence="1">
    <location>
        <begin position="8"/>
        <end position="31"/>
    </location>
</feature>
<reference evidence="2 3" key="1">
    <citation type="journal article" date="2018" name="Sci. Rep.">
        <title>Genomic signatures of local adaptation to the degree of environmental predictability in rotifers.</title>
        <authorList>
            <person name="Franch-Gras L."/>
            <person name="Hahn C."/>
            <person name="Garcia-Roger E.M."/>
            <person name="Carmona M.J."/>
            <person name="Serra M."/>
            <person name="Gomez A."/>
        </authorList>
    </citation>
    <scope>NUCLEOTIDE SEQUENCE [LARGE SCALE GENOMIC DNA]</scope>
    <source>
        <strain evidence="2">HYR1</strain>
    </source>
</reference>
<gene>
    <name evidence="2" type="ORF">BpHYR1_050240</name>
</gene>
<name>A0A3M7RK59_BRAPC</name>
<proteinExistence type="predicted"/>
<evidence type="ECO:0000313" key="2">
    <source>
        <dbReference type="EMBL" id="RNA23715.1"/>
    </source>
</evidence>
<evidence type="ECO:0000256" key="1">
    <source>
        <dbReference type="SAM" id="MobiDB-lite"/>
    </source>
</evidence>
<feature type="region of interest" description="Disordered" evidence="1">
    <location>
        <begin position="1"/>
        <end position="31"/>
    </location>
</feature>
<dbReference type="Proteomes" id="UP000276133">
    <property type="component" value="Unassembled WGS sequence"/>
</dbReference>
<dbReference type="EMBL" id="REGN01003233">
    <property type="protein sequence ID" value="RNA23715.1"/>
    <property type="molecule type" value="Genomic_DNA"/>
</dbReference>
<protein>
    <submittedName>
        <fullName evidence="2">Uncharacterized protein</fullName>
    </submittedName>
</protein>
<keyword evidence="3" id="KW-1185">Reference proteome</keyword>
<evidence type="ECO:0000313" key="3">
    <source>
        <dbReference type="Proteomes" id="UP000276133"/>
    </source>
</evidence>
<dbReference type="AlphaFoldDB" id="A0A3M7RK59"/>
<sequence>MAEAKNLLKTQEQSQSQLHNKNSSTHSRSTPSLNLFEFSQDISAELLIKSKSESNLIKIDKKSPQLSIQNNFVDKNFVDNLKLIRRQIWTKNFDHGFSFKRMLIDGFAKIEKILKSNLISNSTSNEGKNPASSCQTPTLFWTRNKALKSRYLPKFLLF</sequence>
<organism evidence="2 3">
    <name type="scientific">Brachionus plicatilis</name>
    <name type="common">Marine rotifer</name>
    <name type="synonym">Brachionus muelleri</name>
    <dbReference type="NCBI Taxonomy" id="10195"/>
    <lineage>
        <taxon>Eukaryota</taxon>
        <taxon>Metazoa</taxon>
        <taxon>Spiralia</taxon>
        <taxon>Gnathifera</taxon>
        <taxon>Rotifera</taxon>
        <taxon>Eurotatoria</taxon>
        <taxon>Monogononta</taxon>
        <taxon>Pseudotrocha</taxon>
        <taxon>Ploima</taxon>
        <taxon>Brachionidae</taxon>
        <taxon>Brachionus</taxon>
    </lineage>
</organism>